<dbReference type="InterPro" id="IPR050667">
    <property type="entry name" value="PPR-containing_protein"/>
</dbReference>
<dbReference type="PANTHER" id="PTHR47939">
    <property type="entry name" value="MEMBRANE-ASSOCIATED SALT-INDUCIBLE PROTEIN-LIKE"/>
    <property type="match status" value="1"/>
</dbReference>
<dbReference type="AlphaFoldDB" id="A0A9W9FKB4"/>
<reference evidence="1" key="2">
    <citation type="journal article" date="2023" name="IMA Fungus">
        <title>Comparative genomic study of the Penicillium genus elucidates a diverse pangenome and 15 lateral gene transfer events.</title>
        <authorList>
            <person name="Petersen C."/>
            <person name="Sorensen T."/>
            <person name="Nielsen M.R."/>
            <person name="Sondergaard T.E."/>
            <person name="Sorensen J.L."/>
            <person name="Fitzpatrick D.A."/>
            <person name="Frisvad J.C."/>
            <person name="Nielsen K.L."/>
        </authorList>
    </citation>
    <scope>NUCLEOTIDE SEQUENCE</scope>
    <source>
        <strain evidence="1">IBT 34128</strain>
    </source>
</reference>
<accession>A0A9W9FKB4</accession>
<evidence type="ECO:0000313" key="2">
    <source>
        <dbReference type="Proteomes" id="UP001141434"/>
    </source>
</evidence>
<dbReference type="EMBL" id="JAPMSZ010000005">
    <property type="protein sequence ID" value="KAJ5101497.1"/>
    <property type="molecule type" value="Genomic_DNA"/>
</dbReference>
<evidence type="ECO:0008006" key="3">
    <source>
        <dbReference type="Google" id="ProtNLM"/>
    </source>
</evidence>
<protein>
    <recommendedName>
        <fullName evidence="3">Pentacotripeptide-repeat region of PRORP domain-containing protein</fullName>
    </recommendedName>
</protein>
<comment type="caution">
    <text evidence="1">The sequence shown here is derived from an EMBL/GenBank/DDBJ whole genome shotgun (WGS) entry which is preliminary data.</text>
</comment>
<name>A0A9W9FKB4_9EURO</name>
<dbReference type="OrthoDB" id="185373at2759"/>
<proteinExistence type="predicted"/>
<sequence>MQSHLTRRVFRAILDSEPLCFSQCHRNRLLHTISPARVRPSFPSLHHVSRRSLFAFNITPTNEGKPSTLPSEKGLKPMADLMRSLADKSRAPPNHTLAKAFQVFFSTRVETPSVINGFQARLLIVTWKHLKAEQNEMDEVDWYNVFSTENLEKMLYVLSESQCLPASRDAIQKIARFAFLELCADHGFGPNKIGRQALLLYINLLSMNGNPEEARHVVLKFWSQLRKVKPSPWLTVLKGFALKDDRRQLRKITEEFETHGNKFDQASHEELLKILLEQNLFAAAQTVYEFPISENSQPSVAAKEAMIKSAVLKSELDWAKPIVASLPQDSTAKTLDISLLWEAAQGNNASALAEKTDSWIVAHPNFKEQLSIATVNNLLQYANAIENPQLVADFAKLADRWDLKPNSQTYLLQLESYVQAGDVEQTLDILEERIDPNTLPSENLPLANKLVTMLCLSKQKDTLFQHISSLLDPLFEENVRLYPETIAALTRMLLYRHDWEAVSELLRPRLSTYDDEGKTQIRNALADFILDLTQSDSDVWGMYNLLKVAFPETGVSVRTEIMATFFKRKRSDLGVLVFGHMRQAEDLSRRPKPDTYARCFQGLARTHDESNLELVHNMLKLDLEVDLNTRVLNSLMLAYAACDMPEKSMTVFRQILQSDEGPSHKTIAIFFRACEKYHNGAQEAMKMMAKVKKLEIPVDRQLYTAYIEAMAAQCEFELATEAIDQMQAEIGAAPTRTTIGLFYNAIPYQYWKDQVEEWASKQYPVLWAQLAETRRSEHEEGQKFDGIVNDVWI</sequence>
<keyword evidence="2" id="KW-1185">Reference proteome</keyword>
<dbReference type="GeneID" id="81393469"/>
<reference evidence="1" key="1">
    <citation type="submission" date="2022-11" db="EMBL/GenBank/DDBJ databases">
        <authorList>
            <person name="Petersen C."/>
        </authorList>
    </citation>
    <scope>NUCLEOTIDE SEQUENCE</scope>
    <source>
        <strain evidence="1">IBT 34128</strain>
    </source>
</reference>
<dbReference type="RefSeq" id="XP_056512328.1">
    <property type="nucleotide sequence ID" value="XM_056654301.1"/>
</dbReference>
<dbReference type="Gene3D" id="1.25.40.10">
    <property type="entry name" value="Tetratricopeptide repeat domain"/>
    <property type="match status" value="1"/>
</dbReference>
<dbReference type="PANTHER" id="PTHR47939:SF5">
    <property type="entry name" value="PENTACOTRIPEPTIDE-REPEAT REGION OF PRORP DOMAIN-CONTAINING PROTEIN"/>
    <property type="match status" value="1"/>
</dbReference>
<organism evidence="1 2">
    <name type="scientific">Penicillium alfredii</name>
    <dbReference type="NCBI Taxonomy" id="1506179"/>
    <lineage>
        <taxon>Eukaryota</taxon>
        <taxon>Fungi</taxon>
        <taxon>Dikarya</taxon>
        <taxon>Ascomycota</taxon>
        <taxon>Pezizomycotina</taxon>
        <taxon>Eurotiomycetes</taxon>
        <taxon>Eurotiomycetidae</taxon>
        <taxon>Eurotiales</taxon>
        <taxon>Aspergillaceae</taxon>
        <taxon>Penicillium</taxon>
    </lineage>
</organism>
<dbReference type="Proteomes" id="UP001141434">
    <property type="component" value="Unassembled WGS sequence"/>
</dbReference>
<dbReference type="InterPro" id="IPR011990">
    <property type="entry name" value="TPR-like_helical_dom_sf"/>
</dbReference>
<evidence type="ECO:0000313" key="1">
    <source>
        <dbReference type="EMBL" id="KAJ5101497.1"/>
    </source>
</evidence>
<gene>
    <name evidence="1" type="ORF">NUU61_003719</name>
</gene>